<comment type="subcellular location">
    <subcellularLocation>
        <location evidence="2">Cytoplasm</location>
        <location evidence="2">Nucleoid</location>
    </subcellularLocation>
</comment>
<name>A0A1G9KLC2_9FIRM</name>
<protein>
    <recommendedName>
        <fullName evidence="2">Nucleoid-associated protein SAMN04488502_10174</fullName>
    </recommendedName>
</protein>
<dbReference type="PANTHER" id="PTHR33449:SF1">
    <property type="entry name" value="NUCLEOID-ASSOCIATED PROTEIN YBAB"/>
    <property type="match status" value="1"/>
</dbReference>
<comment type="subunit">
    <text evidence="2">Homodimer.</text>
</comment>
<dbReference type="GO" id="GO:0003677">
    <property type="term" value="F:DNA binding"/>
    <property type="evidence" value="ECO:0007669"/>
    <property type="project" value="UniProtKB-UniRule"/>
</dbReference>
<dbReference type="Pfam" id="PF02575">
    <property type="entry name" value="YbaB_DNA_bd"/>
    <property type="match status" value="1"/>
</dbReference>
<dbReference type="GO" id="GO:0043590">
    <property type="term" value="C:bacterial nucleoid"/>
    <property type="evidence" value="ECO:0007669"/>
    <property type="project" value="UniProtKB-UniRule"/>
</dbReference>
<organism evidence="4 5">
    <name type="scientific">Dendrosporobacter quercicolus</name>
    <dbReference type="NCBI Taxonomy" id="146817"/>
    <lineage>
        <taxon>Bacteria</taxon>
        <taxon>Bacillati</taxon>
        <taxon>Bacillota</taxon>
        <taxon>Negativicutes</taxon>
        <taxon>Selenomonadales</taxon>
        <taxon>Sporomusaceae</taxon>
        <taxon>Dendrosporobacter</taxon>
    </lineage>
</organism>
<dbReference type="PANTHER" id="PTHR33449">
    <property type="entry name" value="NUCLEOID-ASSOCIATED PROTEIN YBAB"/>
    <property type="match status" value="1"/>
</dbReference>
<proteinExistence type="inferred from homology"/>
<accession>A0A1G9KLC2</accession>
<dbReference type="SUPFAM" id="SSF82607">
    <property type="entry name" value="YbaB-like"/>
    <property type="match status" value="1"/>
</dbReference>
<evidence type="ECO:0000256" key="3">
    <source>
        <dbReference type="SAM" id="Coils"/>
    </source>
</evidence>
<dbReference type="InterPro" id="IPR004401">
    <property type="entry name" value="YbaB/EbfC"/>
</dbReference>
<dbReference type="HAMAP" id="MF_00274">
    <property type="entry name" value="DNA_YbaB_EbfC"/>
    <property type="match status" value="1"/>
</dbReference>
<evidence type="ECO:0000313" key="5">
    <source>
        <dbReference type="Proteomes" id="UP000214880"/>
    </source>
</evidence>
<evidence type="ECO:0000313" key="4">
    <source>
        <dbReference type="EMBL" id="SDL50521.1"/>
    </source>
</evidence>
<reference evidence="4 5" key="1">
    <citation type="submission" date="2016-10" db="EMBL/GenBank/DDBJ databases">
        <authorList>
            <person name="de Groot N.N."/>
        </authorList>
    </citation>
    <scope>NUCLEOTIDE SEQUENCE [LARGE SCALE GENOMIC DNA]</scope>
    <source>
        <strain evidence="4 5">DSM 1736</strain>
    </source>
</reference>
<evidence type="ECO:0000256" key="2">
    <source>
        <dbReference type="HAMAP-Rule" id="MF_00274"/>
    </source>
</evidence>
<comment type="function">
    <text evidence="2">Binds to DNA and alters its conformation. May be involved in regulation of gene expression, nucleoid organization and DNA protection.</text>
</comment>
<keyword evidence="1 2" id="KW-0238">DNA-binding</keyword>
<dbReference type="OrthoDB" id="1634052at2"/>
<gene>
    <name evidence="4" type="ORF">SAMN04488502_10174</name>
</gene>
<dbReference type="EMBL" id="FNHB01000001">
    <property type="protein sequence ID" value="SDL50521.1"/>
    <property type="molecule type" value="Genomic_DNA"/>
</dbReference>
<dbReference type="PIRSF" id="PIRSF004555">
    <property type="entry name" value="UCP004555"/>
    <property type="match status" value="1"/>
</dbReference>
<dbReference type="InterPro" id="IPR036894">
    <property type="entry name" value="YbaB-like_sf"/>
</dbReference>
<feature type="coiled-coil region" evidence="3">
    <location>
        <begin position="5"/>
        <end position="32"/>
    </location>
</feature>
<dbReference type="Gene3D" id="3.30.1310.10">
    <property type="entry name" value="Nucleoid-associated protein YbaB-like domain"/>
    <property type="match status" value="1"/>
</dbReference>
<evidence type="ECO:0000256" key="1">
    <source>
        <dbReference type="ARBA" id="ARBA00023125"/>
    </source>
</evidence>
<keyword evidence="5" id="KW-1185">Reference proteome</keyword>
<comment type="similarity">
    <text evidence="2">Belongs to the YbaB/EbfC family.</text>
</comment>
<dbReference type="GO" id="GO:0005829">
    <property type="term" value="C:cytosol"/>
    <property type="evidence" value="ECO:0007669"/>
    <property type="project" value="TreeGrafter"/>
</dbReference>
<dbReference type="AlphaFoldDB" id="A0A1G9KLC2"/>
<keyword evidence="3" id="KW-0175">Coiled coil</keyword>
<sequence>MFENLGNMMEMVKKVQQNVQTIQEQLKSERIEVSSGDVIKVIVNGQQDVVSLELNGRYLSPDNAALLQDLLVATLNSAMSKSRELNQTAMGKLTSELNIPKIPGLF</sequence>
<dbReference type="Proteomes" id="UP000214880">
    <property type="component" value="Unassembled WGS sequence"/>
</dbReference>
<keyword evidence="2" id="KW-0963">Cytoplasm</keyword>
<dbReference type="RefSeq" id="WP_092067165.1">
    <property type="nucleotide sequence ID" value="NZ_FNHB01000001.1"/>
</dbReference>
<dbReference type="STRING" id="146817.SAMN04488502_10174"/>
<dbReference type="NCBIfam" id="TIGR00103">
    <property type="entry name" value="DNA_YbaB_EbfC"/>
    <property type="match status" value="1"/>
</dbReference>